<dbReference type="EMBL" id="ANPB02000007">
    <property type="protein sequence ID" value="KAF4479192.1"/>
    <property type="molecule type" value="Genomic_DNA"/>
</dbReference>
<evidence type="ECO:0000313" key="1">
    <source>
        <dbReference type="EMBL" id="KAF4479192.1"/>
    </source>
</evidence>
<name>A0A7J6ITJ9_COLFN</name>
<organism evidence="1 2">
    <name type="scientific">Colletotrichum fructicola (strain Nara gc5)</name>
    <name type="common">Anthracnose fungus</name>
    <name type="synonym">Colletotrichum gloeosporioides (strain Nara gc5)</name>
    <dbReference type="NCBI Taxonomy" id="1213859"/>
    <lineage>
        <taxon>Eukaryota</taxon>
        <taxon>Fungi</taxon>
        <taxon>Dikarya</taxon>
        <taxon>Ascomycota</taxon>
        <taxon>Pezizomycotina</taxon>
        <taxon>Sordariomycetes</taxon>
        <taxon>Hypocreomycetidae</taxon>
        <taxon>Glomerellales</taxon>
        <taxon>Glomerellaceae</taxon>
        <taxon>Colletotrichum</taxon>
        <taxon>Colletotrichum gloeosporioides species complex</taxon>
    </lineage>
</organism>
<sequence length="72" mass="7593">MECFLAMNESFGFFAVDARPSDSAPVSLGREVGNSGAGKGPSINLKNAIRGQTGLTPVNFQIQIPPIENTLI</sequence>
<accession>A0A7J6ITJ9</accession>
<dbReference type="Proteomes" id="UP000011096">
    <property type="component" value="Unassembled WGS sequence"/>
</dbReference>
<proteinExistence type="predicted"/>
<dbReference type="GeneID" id="90980198"/>
<keyword evidence="2" id="KW-1185">Reference proteome</keyword>
<dbReference type="RefSeq" id="XP_066007943.1">
    <property type="nucleotide sequence ID" value="XM_066152647.1"/>
</dbReference>
<reference evidence="1 2" key="2">
    <citation type="submission" date="2020-04" db="EMBL/GenBank/DDBJ databases">
        <title>Genome sequencing and assembly of multiple isolates from the Colletotrichum gloeosporioides species complex.</title>
        <authorList>
            <person name="Gan P."/>
            <person name="Shirasu K."/>
        </authorList>
    </citation>
    <scope>NUCLEOTIDE SEQUENCE [LARGE SCALE GENOMIC DNA]</scope>
    <source>
        <strain evidence="1 2">Nara gc5</strain>
    </source>
</reference>
<dbReference type="InParanoid" id="A0A7J6ITJ9"/>
<reference evidence="1 2" key="1">
    <citation type="submission" date="2012-08" db="EMBL/GenBank/DDBJ databases">
        <authorList>
            <person name="Gan P.H.P."/>
            <person name="Ikeda K."/>
            <person name="Irieda H."/>
            <person name="Narusaka M."/>
            <person name="O'Connell R.J."/>
            <person name="Narusaka Y."/>
            <person name="Takano Y."/>
            <person name="Kubo Y."/>
            <person name="Shirasu K."/>
        </authorList>
    </citation>
    <scope>NUCLEOTIDE SEQUENCE [LARGE SCALE GENOMIC DNA]</scope>
    <source>
        <strain evidence="1 2">Nara gc5</strain>
    </source>
</reference>
<comment type="caution">
    <text evidence="1">The sequence shown here is derived from an EMBL/GenBank/DDBJ whole genome shotgun (WGS) entry which is preliminary data.</text>
</comment>
<evidence type="ECO:0000313" key="2">
    <source>
        <dbReference type="Proteomes" id="UP000011096"/>
    </source>
</evidence>
<gene>
    <name evidence="1" type="ORF">CGGC5_v012119</name>
</gene>
<protein>
    <submittedName>
        <fullName evidence="1">Uncharacterized protein</fullName>
    </submittedName>
</protein>
<dbReference type="AlphaFoldDB" id="A0A7J6ITJ9"/>